<accession>B4MDA6</accession>
<evidence type="ECO:0000313" key="2">
    <source>
        <dbReference type="EMBL" id="EDW71167.1"/>
    </source>
</evidence>
<dbReference type="GO" id="GO:0006281">
    <property type="term" value="P:DNA repair"/>
    <property type="evidence" value="ECO:0007669"/>
    <property type="project" value="TreeGrafter"/>
</dbReference>
<dbReference type="InParanoid" id="B4MDA6"/>
<proteinExistence type="predicted"/>
<gene>
    <name evidence="2" type="primary">Dvir\GJ16213</name>
    <name evidence="2" type="ORF">Dvir_GJ16213</name>
</gene>
<dbReference type="EMBL" id="CH940661">
    <property type="protein sequence ID" value="EDW71167.1"/>
    <property type="molecule type" value="Genomic_DNA"/>
</dbReference>
<sequence>MAKRLGPNDKFGHAKKIKLDVSVNRGRISANTSIISEFWASDDDDDVLLATQQAEEKQRQTDRVRSRESEFAFNDFVAEDHGSTSTQEIFANDLHLPSSLNVEEIFGTDETFVFLPDARRGHNTVLAEVETGTASKWTGSSSNLATETRRQLAQERQLKFLMERVDVLKKENEKLQKDLSESNNQASAKDGEVGLLRNELRQARKLLQASKMDKLTMAAEGEKEYNEKVGKALKQIIAKDAELKITNVEFSKLKIRNATNNERNIFKENLEPTVTDADEYRSLLRMENLSIGSPFAKQSFPKTKAPIYEYTKETRGQKKQRAFFEVELKQLLLDYAQMQSEPQSVETITGRIFMSVSRVLTEFWSYTQSLEIPQNCMLYPYHHFDLQSDQCTTMRLSLIQSVALYDMEQAVLMRRYIGTLAIICQKQSSIPQSLLTKQYGKYWVLQIIIEAITNLSYSFEVLGHFGVLEATAAFLHSLLSHVNQVKEDTYGFQLELLFNLLKQLVFTRPSPWVFRDLSACMLLCTRNNQLMTRMCVNSPSNCFVSDRVRSYYRFGPKSCLLQVYAGLLEVCFCSDLPLQPSHFKLLLALCENHVRFVYQCFTATPEFILKMVLCPSFTDDGKEDNEDMFSKVVGLHSDVTISNTTETFHGSAHNPTNLSKTSSIIVQDKVSQEIQCECYVKLCLSVVTIVYQMMYQWMLQDKKSDILQVGEISQISLHLFTLIFREYYLTCIFRDSEETTKHYLYILCNWWKSQARLLNFENVHLRFLKQLQDLQFMLKPLHQEINHTNLNDDIAEWTRIVSNADKNVPKYVQTSVPLNSETLFPYNTSDFFNGVKRIEYNLE</sequence>
<dbReference type="OMA" id="KSHFMLK"/>
<dbReference type="AlphaFoldDB" id="B4MDA6"/>
<evidence type="ECO:0000313" key="3">
    <source>
        <dbReference type="Proteomes" id="UP000008792"/>
    </source>
</evidence>
<reference evidence="2 3" key="1">
    <citation type="journal article" date="2007" name="Nature">
        <title>Evolution of genes and genomes on the Drosophila phylogeny.</title>
        <authorList>
            <consortium name="Drosophila 12 Genomes Consortium"/>
            <person name="Clark A.G."/>
            <person name="Eisen M.B."/>
            <person name="Smith D.R."/>
            <person name="Bergman C.M."/>
            <person name="Oliver B."/>
            <person name="Markow T.A."/>
            <person name="Kaufman T.C."/>
            <person name="Kellis M."/>
            <person name="Gelbart W."/>
            <person name="Iyer V.N."/>
            <person name="Pollard D.A."/>
            <person name="Sackton T.B."/>
            <person name="Larracuente A.M."/>
            <person name="Singh N.D."/>
            <person name="Abad J.P."/>
            <person name="Abt D.N."/>
            <person name="Adryan B."/>
            <person name="Aguade M."/>
            <person name="Akashi H."/>
            <person name="Anderson W.W."/>
            <person name="Aquadro C.F."/>
            <person name="Ardell D.H."/>
            <person name="Arguello R."/>
            <person name="Artieri C.G."/>
            <person name="Barbash D.A."/>
            <person name="Barker D."/>
            <person name="Barsanti P."/>
            <person name="Batterham P."/>
            <person name="Batzoglou S."/>
            <person name="Begun D."/>
            <person name="Bhutkar A."/>
            <person name="Blanco E."/>
            <person name="Bosak S.A."/>
            <person name="Bradley R.K."/>
            <person name="Brand A.D."/>
            <person name="Brent M.R."/>
            <person name="Brooks A.N."/>
            <person name="Brown R.H."/>
            <person name="Butlin R.K."/>
            <person name="Caggese C."/>
            <person name="Calvi B.R."/>
            <person name="Bernardo de Carvalho A."/>
            <person name="Caspi A."/>
            <person name="Castrezana S."/>
            <person name="Celniker S.E."/>
            <person name="Chang J.L."/>
            <person name="Chapple C."/>
            <person name="Chatterji S."/>
            <person name="Chinwalla A."/>
            <person name="Civetta A."/>
            <person name="Clifton S.W."/>
            <person name="Comeron J.M."/>
            <person name="Costello J.C."/>
            <person name="Coyne J.A."/>
            <person name="Daub J."/>
            <person name="David R.G."/>
            <person name="Delcher A.L."/>
            <person name="Delehaunty K."/>
            <person name="Do C.B."/>
            <person name="Ebling H."/>
            <person name="Edwards K."/>
            <person name="Eickbush T."/>
            <person name="Evans J.D."/>
            <person name="Filipski A."/>
            <person name="Findeiss S."/>
            <person name="Freyhult E."/>
            <person name="Fulton L."/>
            <person name="Fulton R."/>
            <person name="Garcia A.C."/>
            <person name="Gardiner A."/>
            <person name="Garfield D.A."/>
            <person name="Garvin B.E."/>
            <person name="Gibson G."/>
            <person name="Gilbert D."/>
            <person name="Gnerre S."/>
            <person name="Godfrey J."/>
            <person name="Good R."/>
            <person name="Gotea V."/>
            <person name="Gravely B."/>
            <person name="Greenberg A.J."/>
            <person name="Griffiths-Jones S."/>
            <person name="Gross S."/>
            <person name="Guigo R."/>
            <person name="Gustafson E.A."/>
            <person name="Haerty W."/>
            <person name="Hahn M.W."/>
            <person name="Halligan D.L."/>
            <person name="Halpern A.L."/>
            <person name="Halter G.M."/>
            <person name="Han M.V."/>
            <person name="Heger A."/>
            <person name="Hillier L."/>
            <person name="Hinrichs A.S."/>
            <person name="Holmes I."/>
            <person name="Hoskins R.A."/>
            <person name="Hubisz M.J."/>
            <person name="Hultmark D."/>
            <person name="Huntley M.A."/>
            <person name="Jaffe D.B."/>
            <person name="Jagadeeshan S."/>
            <person name="Jeck W.R."/>
            <person name="Johnson J."/>
            <person name="Jones C.D."/>
            <person name="Jordan W.C."/>
            <person name="Karpen G.H."/>
            <person name="Kataoka E."/>
            <person name="Keightley P.D."/>
            <person name="Kheradpour P."/>
            <person name="Kirkness E.F."/>
            <person name="Koerich L.B."/>
            <person name="Kristiansen K."/>
            <person name="Kudrna D."/>
            <person name="Kulathinal R.J."/>
            <person name="Kumar S."/>
            <person name="Kwok R."/>
            <person name="Lander E."/>
            <person name="Langley C.H."/>
            <person name="Lapoint R."/>
            <person name="Lazzaro B.P."/>
            <person name="Lee S.J."/>
            <person name="Levesque L."/>
            <person name="Li R."/>
            <person name="Lin C.F."/>
            <person name="Lin M.F."/>
            <person name="Lindblad-Toh K."/>
            <person name="Llopart A."/>
            <person name="Long M."/>
            <person name="Low L."/>
            <person name="Lozovsky E."/>
            <person name="Lu J."/>
            <person name="Luo M."/>
            <person name="Machado C.A."/>
            <person name="Makalowski W."/>
            <person name="Marzo M."/>
            <person name="Matsuda M."/>
            <person name="Matzkin L."/>
            <person name="McAllister B."/>
            <person name="McBride C.S."/>
            <person name="McKernan B."/>
            <person name="McKernan K."/>
            <person name="Mendez-Lago M."/>
            <person name="Minx P."/>
            <person name="Mollenhauer M.U."/>
            <person name="Montooth K."/>
            <person name="Mount S.M."/>
            <person name="Mu X."/>
            <person name="Myers E."/>
            <person name="Negre B."/>
            <person name="Newfeld S."/>
            <person name="Nielsen R."/>
            <person name="Noor M.A."/>
            <person name="O'Grady P."/>
            <person name="Pachter L."/>
            <person name="Papaceit M."/>
            <person name="Parisi M.J."/>
            <person name="Parisi M."/>
            <person name="Parts L."/>
            <person name="Pedersen J.S."/>
            <person name="Pesole G."/>
            <person name="Phillippy A.M."/>
            <person name="Ponting C.P."/>
            <person name="Pop M."/>
            <person name="Porcelli D."/>
            <person name="Powell J.R."/>
            <person name="Prohaska S."/>
            <person name="Pruitt K."/>
            <person name="Puig M."/>
            <person name="Quesneville H."/>
            <person name="Ram K.R."/>
            <person name="Rand D."/>
            <person name="Rasmussen M.D."/>
            <person name="Reed L.K."/>
            <person name="Reenan R."/>
            <person name="Reily A."/>
            <person name="Remington K.A."/>
            <person name="Rieger T.T."/>
            <person name="Ritchie M.G."/>
            <person name="Robin C."/>
            <person name="Rogers Y.H."/>
            <person name="Rohde C."/>
            <person name="Rozas J."/>
            <person name="Rubenfield M.J."/>
            <person name="Ruiz A."/>
            <person name="Russo S."/>
            <person name="Salzberg S.L."/>
            <person name="Sanchez-Gracia A."/>
            <person name="Saranga D.J."/>
            <person name="Sato H."/>
            <person name="Schaeffer S.W."/>
            <person name="Schatz M.C."/>
            <person name="Schlenke T."/>
            <person name="Schwartz R."/>
            <person name="Segarra C."/>
            <person name="Singh R.S."/>
            <person name="Sirot L."/>
            <person name="Sirota M."/>
            <person name="Sisneros N.B."/>
            <person name="Smith C.D."/>
            <person name="Smith T.F."/>
            <person name="Spieth J."/>
            <person name="Stage D.E."/>
            <person name="Stark A."/>
            <person name="Stephan W."/>
            <person name="Strausberg R.L."/>
            <person name="Strempel S."/>
            <person name="Sturgill D."/>
            <person name="Sutton G."/>
            <person name="Sutton G.G."/>
            <person name="Tao W."/>
            <person name="Teichmann S."/>
            <person name="Tobari Y.N."/>
            <person name="Tomimura Y."/>
            <person name="Tsolas J.M."/>
            <person name="Valente V.L."/>
            <person name="Venter E."/>
            <person name="Venter J.C."/>
            <person name="Vicario S."/>
            <person name="Vieira F.G."/>
            <person name="Vilella A.J."/>
            <person name="Villasante A."/>
            <person name="Walenz B."/>
            <person name="Wang J."/>
            <person name="Wasserman M."/>
            <person name="Watts T."/>
            <person name="Wilson D."/>
            <person name="Wilson R.K."/>
            <person name="Wing R.A."/>
            <person name="Wolfner M.F."/>
            <person name="Wong A."/>
            <person name="Wong G.K."/>
            <person name="Wu C.I."/>
            <person name="Wu G."/>
            <person name="Yamamoto D."/>
            <person name="Yang H.P."/>
            <person name="Yang S.P."/>
            <person name="Yorke J.A."/>
            <person name="Yoshida K."/>
            <person name="Zdobnov E."/>
            <person name="Zhang P."/>
            <person name="Zhang Y."/>
            <person name="Zimin A.V."/>
            <person name="Baldwin J."/>
            <person name="Abdouelleil A."/>
            <person name="Abdulkadir J."/>
            <person name="Abebe A."/>
            <person name="Abera B."/>
            <person name="Abreu J."/>
            <person name="Acer S.C."/>
            <person name="Aftuck L."/>
            <person name="Alexander A."/>
            <person name="An P."/>
            <person name="Anderson E."/>
            <person name="Anderson S."/>
            <person name="Arachi H."/>
            <person name="Azer M."/>
            <person name="Bachantsang P."/>
            <person name="Barry A."/>
            <person name="Bayul T."/>
            <person name="Berlin A."/>
            <person name="Bessette D."/>
            <person name="Bloom T."/>
            <person name="Blye J."/>
            <person name="Boguslavskiy L."/>
            <person name="Bonnet C."/>
            <person name="Boukhgalter B."/>
            <person name="Bourzgui I."/>
            <person name="Brown A."/>
            <person name="Cahill P."/>
            <person name="Channer S."/>
            <person name="Cheshatsang Y."/>
            <person name="Chuda L."/>
            <person name="Citroen M."/>
            <person name="Collymore A."/>
            <person name="Cooke P."/>
            <person name="Costello M."/>
            <person name="D'Aco K."/>
            <person name="Daza R."/>
            <person name="De Haan G."/>
            <person name="DeGray S."/>
            <person name="DeMaso C."/>
            <person name="Dhargay N."/>
            <person name="Dooley K."/>
            <person name="Dooley E."/>
            <person name="Doricent M."/>
            <person name="Dorje P."/>
            <person name="Dorjee K."/>
            <person name="Dupes A."/>
            <person name="Elong R."/>
            <person name="Falk J."/>
            <person name="Farina A."/>
            <person name="Faro S."/>
            <person name="Ferguson D."/>
            <person name="Fisher S."/>
            <person name="Foley C.D."/>
            <person name="Franke A."/>
            <person name="Friedrich D."/>
            <person name="Gadbois L."/>
            <person name="Gearin G."/>
            <person name="Gearin C.R."/>
            <person name="Giannoukos G."/>
            <person name="Goode T."/>
            <person name="Graham J."/>
            <person name="Grandbois E."/>
            <person name="Grewal S."/>
            <person name="Gyaltsen K."/>
            <person name="Hafez N."/>
            <person name="Hagos B."/>
            <person name="Hall J."/>
            <person name="Henson C."/>
            <person name="Hollinger A."/>
            <person name="Honan T."/>
            <person name="Huard M.D."/>
            <person name="Hughes L."/>
            <person name="Hurhula B."/>
            <person name="Husby M.E."/>
            <person name="Kamat A."/>
            <person name="Kanga B."/>
            <person name="Kashin S."/>
            <person name="Khazanovich D."/>
            <person name="Kisner P."/>
            <person name="Lance K."/>
            <person name="Lara M."/>
            <person name="Lee W."/>
            <person name="Lennon N."/>
            <person name="Letendre F."/>
            <person name="LeVine R."/>
            <person name="Lipovsky A."/>
            <person name="Liu X."/>
            <person name="Liu J."/>
            <person name="Liu S."/>
            <person name="Lokyitsang T."/>
            <person name="Lokyitsang Y."/>
            <person name="Lubonja R."/>
            <person name="Lui A."/>
            <person name="MacDonald P."/>
            <person name="Magnisalis V."/>
            <person name="Maru K."/>
            <person name="Matthews C."/>
            <person name="McCusker W."/>
            <person name="McDonough S."/>
            <person name="Mehta T."/>
            <person name="Meldrim J."/>
            <person name="Meneus L."/>
            <person name="Mihai O."/>
            <person name="Mihalev A."/>
            <person name="Mihova T."/>
            <person name="Mittelman R."/>
            <person name="Mlenga V."/>
            <person name="Montmayeur A."/>
            <person name="Mulrain L."/>
            <person name="Navidi A."/>
            <person name="Naylor J."/>
            <person name="Negash T."/>
            <person name="Nguyen T."/>
            <person name="Nguyen N."/>
            <person name="Nicol R."/>
            <person name="Norbu C."/>
            <person name="Norbu N."/>
            <person name="Novod N."/>
            <person name="O'Neill B."/>
            <person name="Osman S."/>
            <person name="Markiewicz E."/>
            <person name="Oyono O.L."/>
            <person name="Patti C."/>
            <person name="Phunkhang P."/>
            <person name="Pierre F."/>
            <person name="Priest M."/>
            <person name="Raghuraman S."/>
            <person name="Rege F."/>
            <person name="Reyes R."/>
            <person name="Rise C."/>
            <person name="Rogov P."/>
            <person name="Ross K."/>
            <person name="Ryan E."/>
            <person name="Settipalli S."/>
            <person name="Shea T."/>
            <person name="Sherpa N."/>
            <person name="Shi L."/>
            <person name="Shih D."/>
            <person name="Sparrow T."/>
            <person name="Spaulding J."/>
            <person name="Stalker J."/>
            <person name="Stange-Thomann N."/>
            <person name="Stavropoulos S."/>
            <person name="Stone C."/>
            <person name="Strader C."/>
            <person name="Tesfaye S."/>
            <person name="Thomson T."/>
            <person name="Thoulutsang Y."/>
            <person name="Thoulutsang D."/>
            <person name="Topham K."/>
            <person name="Topping I."/>
            <person name="Tsamla T."/>
            <person name="Vassiliev H."/>
            <person name="Vo A."/>
            <person name="Wangchuk T."/>
            <person name="Wangdi T."/>
            <person name="Weiand M."/>
            <person name="Wilkinson J."/>
            <person name="Wilson A."/>
            <person name="Yadav S."/>
            <person name="Young G."/>
            <person name="Yu Q."/>
            <person name="Zembek L."/>
            <person name="Zhong D."/>
            <person name="Zimmer A."/>
            <person name="Zwirko Z."/>
            <person name="Jaffe D.B."/>
            <person name="Alvarez P."/>
            <person name="Brockman W."/>
            <person name="Butler J."/>
            <person name="Chin C."/>
            <person name="Gnerre S."/>
            <person name="Grabherr M."/>
            <person name="Kleber M."/>
            <person name="Mauceli E."/>
            <person name="MacCallum I."/>
        </authorList>
    </citation>
    <scope>NUCLEOTIDE SEQUENCE [LARGE SCALE GENOMIC DNA]</scope>
    <source>
        <strain evidence="3">Tucson 15010-1051.87</strain>
    </source>
</reference>
<evidence type="ECO:0000256" key="1">
    <source>
        <dbReference type="SAM" id="Coils"/>
    </source>
</evidence>
<organism evidence="2 3">
    <name type="scientific">Drosophila virilis</name>
    <name type="common">Fruit fly</name>
    <dbReference type="NCBI Taxonomy" id="7244"/>
    <lineage>
        <taxon>Eukaryota</taxon>
        <taxon>Metazoa</taxon>
        <taxon>Ecdysozoa</taxon>
        <taxon>Arthropoda</taxon>
        <taxon>Hexapoda</taxon>
        <taxon>Insecta</taxon>
        <taxon>Pterygota</taxon>
        <taxon>Neoptera</taxon>
        <taxon>Endopterygota</taxon>
        <taxon>Diptera</taxon>
        <taxon>Brachycera</taxon>
        <taxon>Muscomorpha</taxon>
        <taxon>Ephydroidea</taxon>
        <taxon>Drosophilidae</taxon>
        <taxon>Drosophila</taxon>
    </lineage>
</organism>
<dbReference type="Proteomes" id="UP000008792">
    <property type="component" value="Unassembled WGS sequence"/>
</dbReference>
<dbReference type="PANTHER" id="PTHR28594:SF1">
    <property type="entry name" value="ATR-INTERACTING PROTEIN"/>
    <property type="match status" value="1"/>
</dbReference>
<name>B4MDA6_DROVI</name>
<dbReference type="eggNOG" id="ENOG502SDTQ">
    <property type="taxonomic scope" value="Eukaryota"/>
</dbReference>
<keyword evidence="1" id="KW-0175">Coiled coil</keyword>
<keyword evidence="3" id="KW-1185">Reference proteome</keyword>
<dbReference type="HOGENOM" id="CLU_335948_0_0_1"/>
<dbReference type="PANTHER" id="PTHR28594">
    <property type="entry name" value="ATR-INTERACTING PROTEIN"/>
    <property type="match status" value="1"/>
</dbReference>
<dbReference type="KEGG" id="dvi:6635752"/>
<dbReference type="GO" id="GO:0000077">
    <property type="term" value="P:DNA damage checkpoint signaling"/>
    <property type="evidence" value="ECO:0007669"/>
    <property type="project" value="InterPro"/>
</dbReference>
<dbReference type="PhylomeDB" id="B4MDA6"/>
<protein>
    <submittedName>
        <fullName evidence="2">Uncharacterized protein, isoform A</fullName>
    </submittedName>
</protein>
<dbReference type="InterPro" id="IPR033349">
    <property type="entry name" value="ATRIP"/>
</dbReference>
<feature type="coiled-coil region" evidence="1">
    <location>
        <begin position="151"/>
        <end position="192"/>
    </location>
</feature>
<dbReference type="OrthoDB" id="7668655at2759"/>
<dbReference type="FunCoup" id="B4MDA6">
    <property type="interactions" value="122"/>
</dbReference>